<dbReference type="PANTHER" id="PTHR10903">
    <property type="entry name" value="GTPASE, IMAP FAMILY MEMBER-RELATED"/>
    <property type="match status" value="1"/>
</dbReference>
<dbReference type="GO" id="GO:0005525">
    <property type="term" value="F:GTP binding"/>
    <property type="evidence" value="ECO:0007669"/>
    <property type="project" value="UniProtKB-KW"/>
</dbReference>
<name>A0A8C6XS74_NAJNA</name>
<evidence type="ECO:0000259" key="5">
    <source>
        <dbReference type="PROSITE" id="PS51720"/>
    </source>
</evidence>
<evidence type="ECO:0000313" key="7">
    <source>
        <dbReference type="Proteomes" id="UP000694559"/>
    </source>
</evidence>
<dbReference type="InterPro" id="IPR006703">
    <property type="entry name" value="G_AIG1"/>
</dbReference>
<dbReference type="Proteomes" id="UP000694559">
    <property type="component" value="Unplaced"/>
</dbReference>
<keyword evidence="7" id="KW-1185">Reference proteome</keyword>
<keyword evidence="3" id="KW-0342">GTP-binding</keyword>
<evidence type="ECO:0000256" key="3">
    <source>
        <dbReference type="ARBA" id="ARBA00023134"/>
    </source>
</evidence>
<dbReference type="OrthoDB" id="8954335at2759"/>
<evidence type="ECO:0000256" key="1">
    <source>
        <dbReference type="ARBA" id="ARBA00008535"/>
    </source>
</evidence>
<dbReference type="SUPFAM" id="SSF52540">
    <property type="entry name" value="P-loop containing nucleoside triphosphate hydrolases"/>
    <property type="match status" value="1"/>
</dbReference>
<feature type="domain" description="AIG1-type G" evidence="5">
    <location>
        <begin position="10"/>
        <end position="213"/>
    </location>
</feature>
<evidence type="ECO:0000256" key="2">
    <source>
        <dbReference type="ARBA" id="ARBA00022741"/>
    </source>
</evidence>
<feature type="transmembrane region" description="Helical" evidence="4">
    <location>
        <begin position="228"/>
        <end position="247"/>
    </location>
</feature>
<reference evidence="6" key="1">
    <citation type="submission" date="2025-08" db="UniProtKB">
        <authorList>
            <consortium name="Ensembl"/>
        </authorList>
    </citation>
    <scope>IDENTIFICATION</scope>
</reference>
<dbReference type="Gene3D" id="3.40.50.300">
    <property type="entry name" value="P-loop containing nucleotide triphosphate hydrolases"/>
    <property type="match status" value="1"/>
</dbReference>
<dbReference type="FunFam" id="3.40.50.300:FF:000366">
    <property type="entry name" value="GTPase, IMAP family member 2"/>
    <property type="match status" value="1"/>
</dbReference>
<keyword evidence="4" id="KW-0472">Membrane</keyword>
<dbReference type="PROSITE" id="PS51720">
    <property type="entry name" value="G_AIG1"/>
    <property type="match status" value="1"/>
</dbReference>
<dbReference type="PANTHER" id="PTHR10903:SF73">
    <property type="entry name" value="GTPASE IMAP FAMILY MEMBER 8"/>
    <property type="match status" value="1"/>
</dbReference>
<dbReference type="InterPro" id="IPR027417">
    <property type="entry name" value="P-loop_NTPase"/>
</dbReference>
<dbReference type="CDD" id="cd01852">
    <property type="entry name" value="AIG1"/>
    <property type="match status" value="1"/>
</dbReference>
<proteinExistence type="inferred from homology"/>
<sequence length="302" mass="33922">PDVWEFSQCRCELQLILVGKSGSGKSATVNNMLGRKEFESLLEAKTTTLRCQKGEGTWQWRKIAVVDMPGMFDSEGYDETVRQEIMACVDLSWPGPHALILVTQVGRFTTEDATAAKCVWDIFGPESAKHTIVVFTCVEDLSGSPLQEYVQKSDNRNLREVMWQCEYRVCGFNNKAEGDERERQVVELMTMGRSTVAANGGRYYTNRLYRMPNVREEHVKAFLTGNKMVALSICVLVAIVILIVLLVPTCPALNPDEANYYICNLLSPLTLFPPPHFPGCVINQILQQNTFTGPSVIHHILQ</sequence>
<comment type="similarity">
    <text evidence="1">Belongs to the TRAFAC class TrmE-Era-EngA-EngB-Septin-like GTPase superfamily. AIG1/Toc34/Toc159-like paraseptin GTPase family. IAN subfamily.</text>
</comment>
<keyword evidence="4" id="KW-1133">Transmembrane helix</keyword>
<organism evidence="6 7">
    <name type="scientific">Naja naja</name>
    <name type="common">Indian cobra</name>
    <dbReference type="NCBI Taxonomy" id="35670"/>
    <lineage>
        <taxon>Eukaryota</taxon>
        <taxon>Metazoa</taxon>
        <taxon>Chordata</taxon>
        <taxon>Craniata</taxon>
        <taxon>Vertebrata</taxon>
        <taxon>Euteleostomi</taxon>
        <taxon>Lepidosauria</taxon>
        <taxon>Squamata</taxon>
        <taxon>Bifurcata</taxon>
        <taxon>Unidentata</taxon>
        <taxon>Episquamata</taxon>
        <taxon>Toxicofera</taxon>
        <taxon>Serpentes</taxon>
        <taxon>Colubroidea</taxon>
        <taxon>Elapidae</taxon>
        <taxon>Elapinae</taxon>
        <taxon>Naja</taxon>
    </lineage>
</organism>
<dbReference type="Pfam" id="PF04548">
    <property type="entry name" value="AIG1"/>
    <property type="match status" value="1"/>
</dbReference>
<keyword evidence="2" id="KW-0547">Nucleotide-binding</keyword>
<dbReference type="GeneTree" id="ENSGT00940000154844"/>
<accession>A0A8C6XS74</accession>
<dbReference type="Ensembl" id="ENSNNAT00000019216.1">
    <property type="protein sequence ID" value="ENSNNAP00000018301.1"/>
    <property type="gene ID" value="ENSNNAG00000012229.1"/>
</dbReference>
<protein>
    <recommendedName>
        <fullName evidence="5">AIG1-type G domain-containing protein</fullName>
    </recommendedName>
</protein>
<reference evidence="6" key="2">
    <citation type="submission" date="2025-09" db="UniProtKB">
        <authorList>
            <consortium name="Ensembl"/>
        </authorList>
    </citation>
    <scope>IDENTIFICATION</scope>
</reference>
<evidence type="ECO:0000256" key="4">
    <source>
        <dbReference type="SAM" id="Phobius"/>
    </source>
</evidence>
<dbReference type="AlphaFoldDB" id="A0A8C6XS74"/>
<dbReference type="InterPro" id="IPR045058">
    <property type="entry name" value="GIMA/IAN/Toc"/>
</dbReference>
<dbReference type="OMA" id="SWNERTI"/>
<evidence type="ECO:0000313" key="6">
    <source>
        <dbReference type="Ensembl" id="ENSNNAP00000018301.1"/>
    </source>
</evidence>
<keyword evidence="4" id="KW-0812">Transmembrane</keyword>